<reference evidence="2" key="2">
    <citation type="submission" date="2015-01" db="EMBL/GenBank/DDBJ databases">
        <title>Evolutionary Origins and Diversification of the Mycorrhizal Mutualists.</title>
        <authorList>
            <consortium name="DOE Joint Genome Institute"/>
            <consortium name="Mycorrhizal Genomics Consortium"/>
            <person name="Kohler A."/>
            <person name="Kuo A."/>
            <person name="Nagy L.G."/>
            <person name="Floudas D."/>
            <person name="Copeland A."/>
            <person name="Barry K.W."/>
            <person name="Cichocki N."/>
            <person name="Veneault-Fourrey C."/>
            <person name="LaButti K."/>
            <person name="Lindquist E.A."/>
            <person name="Lipzen A."/>
            <person name="Lundell T."/>
            <person name="Morin E."/>
            <person name="Murat C."/>
            <person name="Riley R."/>
            <person name="Ohm R."/>
            <person name="Sun H."/>
            <person name="Tunlid A."/>
            <person name="Henrissat B."/>
            <person name="Grigoriev I.V."/>
            <person name="Hibbett D.S."/>
            <person name="Martin F."/>
        </authorList>
    </citation>
    <scope>NUCLEOTIDE SEQUENCE [LARGE SCALE GENOMIC DNA]</scope>
    <source>
        <strain evidence="2">MUT 4182</strain>
    </source>
</reference>
<evidence type="ECO:0000313" key="2">
    <source>
        <dbReference type="Proteomes" id="UP000054248"/>
    </source>
</evidence>
<gene>
    <name evidence="1" type="ORF">M407DRAFT_211294</name>
</gene>
<dbReference type="OrthoDB" id="3234865at2759"/>
<proteinExistence type="predicted"/>
<dbReference type="HOGENOM" id="CLU_1469248_0_0_1"/>
<evidence type="ECO:0000313" key="1">
    <source>
        <dbReference type="EMBL" id="KIO25003.1"/>
    </source>
</evidence>
<sequence length="184" mass="20481">MSKVFKHADDQASTRHALDVPLPGTEDLEFEEFYPAPFTRIFTSASQLSGSTGSTPRSSVLLSRHTSQTNITVPELKPSWDKATAPSHVEARAPNSQVIAGRTKGPFISILEEEEDDACGEAWGEYDSDDDDMLCIRRKRHAPPYNGLATSLVHNPYAAFLFQPSYKSPYLFPKVHRSVNAYYS</sequence>
<reference evidence="1 2" key="1">
    <citation type="submission" date="2014-04" db="EMBL/GenBank/DDBJ databases">
        <authorList>
            <consortium name="DOE Joint Genome Institute"/>
            <person name="Kuo A."/>
            <person name="Girlanda M."/>
            <person name="Perotto S."/>
            <person name="Kohler A."/>
            <person name="Nagy L.G."/>
            <person name="Floudas D."/>
            <person name="Copeland A."/>
            <person name="Barry K.W."/>
            <person name="Cichocki N."/>
            <person name="Veneault-Fourrey C."/>
            <person name="LaButti K."/>
            <person name="Lindquist E.A."/>
            <person name="Lipzen A."/>
            <person name="Lundell T."/>
            <person name="Morin E."/>
            <person name="Murat C."/>
            <person name="Sun H."/>
            <person name="Tunlid A."/>
            <person name="Henrissat B."/>
            <person name="Grigoriev I.V."/>
            <person name="Hibbett D.S."/>
            <person name="Martin F."/>
            <person name="Nordberg H.P."/>
            <person name="Cantor M.N."/>
            <person name="Hua S.X."/>
        </authorList>
    </citation>
    <scope>NUCLEOTIDE SEQUENCE [LARGE SCALE GENOMIC DNA]</scope>
    <source>
        <strain evidence="1 2">MUT 4182</strain>
    </source>
</reference>
<protein>
    <submittedName>
        <fullName evidence="1">Uncharacterized protein</fullName>
    </submittedName>
</protein>
<name>A0A0C3KU34_9AGAM</name>
<accession>A0A0C3KU34</accession>
<organism evidence="1 2">
    <name type="scientific">Tulasnella calospora MUT 4182</name>
    <dbReference type="NCBI Taxonomy" id="1051891"/>
    <lineage>
        <taxon>Eukaryota</taxon>
        <taxon>Fungi</taxon>
        <taxon>Dikarya</taxon>
        <taxon>Basidiomycota</taxon>
        <taxon>Agaricomycotina</taxon>
        <taxon>Agaricomycetes</taxon>
        <taxon>Cantharellales</taxon>
        <taxon>Tulasnellaceae</taxon>
        <taxon>Tulasnella</taxon>
    </lineage>
</organism>
<dbReference type="Proteomes" id="UP000054248">
    <property type="component" value="Unassembled WGS sequence"/>
</dbReference>
<dbReference type="EMBL" id="KN823050">
    <property type="protein sequence ID" value="KIO25003.1"/>
    <property type="molecule type" value="Genomic_DNA"/>
</dbReference>
<keyword evidence="2" id="KW-1185">Reference proteome</keyword>
<dbReference type="AlphaFoldDB" id="A0A0C3KU34"/>